<dbReference type="PANTHER" id="PTHR11803">
    <property type="entry name" value="2-IMINOBUTANOATE/2-IMINOPROPANOATE DEAMINASE RIDA"/>
    <property type="match status" value="1"/>
</dbReference>
<name>A0A5K7XL60_9BACT</name>
<sequence length="131" mass="14661">MPQDIIPIRGGGIINSSLPFSPGIRAGDYVFVSGMASADENGAIIHDEFENEARRTYENLGRVLRGAGLDFDRVVQVRCYLQRQEDWDAHNRIYREFFSEPFPARTTLVGCLGDLVKYEVDCIAYAGRADA</sequence>
<dbReference type="PANTHER" id="PTHR11803:SF58">
    <property type="entry name" value="PROTEIN HMF1-RELATED"/>
    <property type="match status" value="1"/>
</dbReference>
<dbReference type="KEGG" id="lpav:PLANPX_4795"/>
<dbReference type="GO" id="GO:0005829">
    <property type="term" value="C:cytosol"/>
    <property type="evidence" value="ECO:0007669"/>
    <property type="project" value="TreeGrafter"/>
</dbReference>
<dbReference type="Pfam" id="PF01042">
    <property type="entry name" value="Ribonuc_L-PSP"/>
    <property type="match status" value="1"/>
</dbReference>
<comment type="similarity">
    <text evidence="1">Belongs to the RutC family.</text>
</comment>
<dbReference type="SUPFAM" id="SSF55298">
    <property type="entry name" value="YjgF-like"/>
    <property type="match status" value="1"/>
</dbReference>
<dbReference type="AlphaFoldDB" id="A0A5K7XL60"/>
<accession>A0A5K7XL60</accession>
<proteinExistence type="inferred from homology"/>
<dbReference type="GO" id="GO:0019239">
    <property type="term" value="F:deaminase activity"/>
    <property type="evidence" value="ECO:0007669"/>
    <property type="project" value="TreeGrafter"/>
</dbReference>
<evidence type="ECO:0000313" key="2">
    <source>
        <dbReference type="EMBL" id="BBO35183.1"/>
    </source>
</evidence>
<dbReference type="Gene3D" id="3.30.1330.40">
    <property type="entry name" value="RutC-like"/>
    <property type="match status" value="1"/>
</dbReference>
<evidence type="ECO:0000256" key="1">
    <source>
        <dbReference type="ARBA" id="ARBA00010552"/>
    </source>
</evidence>
<dbReference type="InterPro" id="IPR006175">
    <property type="entry name" value="YjgF/YER057c/UK114"/>
</dbReference>
<dbReference type="Proteomes" id="UP000326837">
    <property type="component" value="Chromosome"/>
</dbReference>
<evidence type="ECO:0000313" key="3">
    <source>
        <dbReference type="Proteomes" id="UP000326837"/>
    </source>
</evidence>
<keyword evidence="3" id="KW-1185">Reference proteome</keyword>
<gene>
    <name evidence="2" type="ORF">PLANPX_4795</name>
</gene>
<dbReference type="InterPro" id="IPR035959">
    <property type="entry name" value="RutC-like_sf"/>
</dbReference>
<dbReference type="EMBL" id="AP021861">
    <property type="protein sequence ID" value="BBO35183.1"/>
    <property type="molecule type" value="Genomic_DNA"/>
</dbReference>
<dbReference type="RefSeq" id="WP_152100615.1">
    <property type="nucleotide sequence ID" value="NZ_AP021861.1"/>
</dbReference>
<protein>
    <submittedName>
        <fullName evidence="2">RidA/YER057c/UK114 superfamily protein</fullName>
    </submittedName>
</protein>
<organism evidence="2 3">
    <name type="scientific">Lacipirellula parvula</name>
    <dbReference type="NCBI Taxonomy" id="2650471"/>
    <lineage>
        <taxon>Bacteria</taxon>
        <taxon>Pseudomonadati</taxon>
        <taxon>Planctomycetota</taxon>
        <taxon>Planctomycetia</taxon>
        <taxon>Pirellulales</taxon>
        <taxon>Lacipirellulaceae</taxon>
        <taxon>Lacipirellula</taxon>
    </lineage>
</organism>
<reference evidence="3" key="1">
    <citation type="submission" date="2019-10" db="EMBL/GenBank/DDBJ databases">
        <title>Lacipirellula parvula gen. nov., sp. nov., representing a lineage of planctomycetes widespread in freshwater anoxic habitats, and description of the family Lacipirellulaceae.</title>
        <authorList>
            <person name="Dedysh S.N."/>
            <person name="Kulichevskaya I.S."/>
            <person name="Beletsky A.V."/>
            <person name="Rakitin A.L."/>
            <person name="Mardanov A.V."/>
            <person name="Ivanova A.A."/>
            <person name="Saltykova V.X."/>
            <person name="Rijpstra W.I.C."/>
            <person name="Sinninghe Damste J.S."/>
            <person name="Ravin N.V."/>
        </authorList>
    </citation>
    <scope>NUCLEOTIDE SEQUENCE [LARGE SCALE GENOMIC DNA]</scope>
    <source>
        <strain evidence="3">PX69</strain>
    </source>
</reference>
<dbReference type="CDD" id="cd00448">
    <property type="entry name" value="YjgF_YER057c_UK114_family"/>
    <property type="match status" value="1"/>
</dbReference>